<reference evidence="3 4" key="1">
    <citation type="submission" date="2013-11" db="EMBL/GenBank/DDBJ databases">
        <title>The Genome Sequence of Fusobacterium sp. 7_1.</title>
        <authorList>
            <consortium name="The Broad Institute Genome Sequencing Platform"/>
            <person name="Earl A."/>
            <person name="Ward D."/>
            <person name="Feldgarden M."/>
            <person name="Gevers D."/>
            <person name="Strauss J."/>
            <person name="Ambrose C.E."/>
            <person name="Allen-Vercoe E."/>
            <person name="Walker B."/>
            <person name="Young S.K."/>
            <person name="Zeng Q."/>
            <person name="Gargeya S."/>
            <person name="Fitzgerald M."/>
            <person name="Haas B."/>
            <person name="Abouelleil A."/>
            <person name="Alvarado L."/>
            <person name="Arachchi H.M."/>
            <person name="Berlin A.M."/>
            <person name="Chapman S.B."/>
            <person name="Goldberg J."/>
            <person name="Griggs A."/>
            <person name="Gujja S."/>
            <person name="Hansen M."/>
            <person name="Howarth C."/>
            <person name="Imamovic A."/>
            <person name="Larimer J."/>
            <person name="McCowen C."/>
            <person name="Montmayeur A."/>
            <person name="Murphy C."/>
            <person name="Neiman D."/>
            <person name="Pearson M."/>
            <person name="Priest M."/>
            <person name="Roberts A."/>
            <person name="Saif S."/>
            <person name="Shea T."/>
            <person name="Sisk P."/>
            <person name="Sykes S."/>
            <person name="Wortman J."/>
            <person name="Nusbaum C."/>
            <person name="Birren B."/>
        </authorList>
    </citation>
    <scope>NUCLEOTIDE SEQUENCE [LARGE SCALE GENOMIC DNA]</scope>
    <source>
        <strain evidence="3 4">7_1</strain>
        <plasmid evidence="4">Plasmid</plasmid>
    </source>
</reference>
<gene>
    <name evidence="3" type="ORF">FSDG_03005</name>
</gene>
<evidence type="ECO:0000313" key="4">
    <source>
        <dbReference type="Proteomes" id="UP000002799"/>
    </source>
</evidence>
<dbReference type="AlphaFoldDB" id="A0A140NU29"/>
<proteinExistence type="predicted"/>
<dbReference type="eggNOG" id="COG3843">
    <property type="taxonomic scope" value="Bacteria"/>
</dbReference>
<keyword evidence="3" id="KW-0614">Plasmid</keyword>
<dbReference type="InterPro" id="IPR005094">
    <property type="entry name" value="Endonuclease_MobA/VirD2"/>
</dbReference>
<organism evidence="3">
    <name type="scientific">Fusobacterium animalis 7_1</name>
    <dbReference type="NCBI Taxonomy" id="457405"/>
    <lineage>
        <taxon>Bacteria</taxon>
        <taxon>Fusobacteriati</taxon>
        <taxon>Fusobacteriota</taxon>
        <taxon>Fusobacteriia</taxon>
        <taxon>Fusobacteriales</taxon>
        <taxon>Fusobacteriaceae</taxon>
        <taxon>Fusobacterium</taxon>
    </lineage>
</organism>
<accession>A0A140NU29</accession>
<dbReference type="Pfam" id="PF03432">
    <property type="entry name" value="Relaxase"/>
    <property type="match status" value="1"/>
</dbReference>
<geneLocation type="plasmid" evidence="3">
    <name>unnamed</name>
</geneLocation>
<feature type="region of interest" description="Disordered" evidence="1">
    <location>
        <begin position="299"/>
        <end position="345"/>
    </location>
</feature>
<feature type="domain" description="MobA/VirD2-like nuclease" evidence="2">
    <location>
        <begin position="23"/>
        <end position="150"/>
    </location>
</feature>
<dbReference type="HOGENOM" id="CLU_979188_0_0_0"/>
<name>A0A140NU29_9FUSO</name>
<evidence type="ECO:0000313" key="3">
    <source>
        <dbReference type="EMBL" id="AHH93375.1"/>
    </source>
</evidence>
<sequence>MAVYKSVKGVGKTKSSLYNVLEYVGNKKENEENEKVYKTTGINVSDDYKNAFKEMMFTKEIHNKLEGRQYRHHIQSFKPGEVDPETAHKIAVEFAEKNFKDFDVFISTHIDKGHIHNHIIINTVNIETGMKLRELNKTEYNQKIENNVELKSHEFYLEDLKKSSDLFCQEYNLSVIPKKEKAESQNIYNRREYTVVMNKTSYKMELAKDVKRASKSCKSKEDFIKVLDEKGVIVDWEDHKKHITFKFKDKKKKSIRLANLEKTFQDETFKKEYLEQQFLVNQKMQEIGDVTIKVNSKTEKSTEEKYQDLLNKKKEQDRLAEEREKKQKQEIEKTKKRDRGFGIGD</sequence>
<dbReference type="RefSeq" id="WP_008702895.1">
    <property type="nucleotide sequence ID" value="NZ_AKBT01000004.1"/>
</dbReference>
<dbReference type="EMBL" id="CP007063">
    <property type="protein sequence ID" value="AHH93375.1"/>
    <property type="molecule type" value="Genomic_DNA"/>
</dbReference>
<protein>
    <submittedName>
        <fullName evidence="3">Relaxase</fullName>
    </submittedName>
</protein>
<evidence type="ECO:0000256" key="1">
    <source>
        <dbReference type="SAM" id="MobiDB-lite"/>
    </source>
</evidence>
<evidence type="ECO:0000259" key="2">
    <source>
        <dbReference type="Pfam" id="PF03432"/>
    </source>
</evidence>
<feature type="compositionally biased region" description="Basic and acidic residues" evidence="1">
    <location>
        <begin position="299"/>
        <end position="335"/>
    </location>
</feature>
<dbReference type="Proteomes" id="UP000002799">
    <property type="component" value="Plasmid unnamed"/>
</dbReference>
<dbReference type="KEGG" id="fne:FSDG_03005"/>